<proteinExistence type="inferred from homology"/>
<dbReference type="InterPro" id="IPR002347">
    <property type="entry name" value="SDR_fam"/>
</dbReference>
<dbReference type="CDD" id="cd05325">
    <property type="entry name" value="carb_red_sniffer_like_SDR_c"/>
    <property type="match status" value="1"/>
</dbReference>
<dbReference type="InterPro" id="IPR051468">
    <property type="entry name" value="Fungal_SecMetab_SDRs"/>
</dbReference>
<name>A0A0G2DRX4_9PEZI</name>
<dbReference type="EMBL" id="LAQI01000257">
    <property type="protein sequence ID" value="KKY13777.1"/>
    <property type="molecule type" value="Genomic_DNA"/>
</dbReference>
<dbReference type="GO" id="GO:0005737">
    <property type="term" value="C:cytoplasm"/>
    <property type="evidence" value="ECO:0007669"/>
    <property type="project" value="TreeGrafter"/>
</dbReference>
<evidence type="ECO:0000256" key="2">
    <source>
        <dbReference type="RuleBase" id="RU000363"/>
    </source>
</evidence>
<reference evidence="3 4" key="1">
    <citation type="submission" date="2015-03" db="EMBL/GenBank/DDBJ databases">
        <authorList>
            <person name="Morales-Cruz A."/>
            <person name="Amrine K.C."/>
            <person name="Cantu D."/>
        </authorList>
    </citation>
    <scope>NUCLEOTIDE SEQUENCE [LARGE SCALE GENOMIC DNA]</scope>
    <source>
        <strain evidence="3">DS831</strain>
    </source>
</reference>
<dbReference type="AlphaFoldDB" id="A0A0G2DRX4"/>
<dbReference type="GO" id="GO:0016491">
    <property type="term" value="F:oxidoreductase activity"/>
    <property type="evidence" value="ECO:0007669"/>
    <property type="project" value="TreeGrafter"/>
</dbReference>
<dbReference type="SUPFAM" id="SSF51735">
    <property type="entry name" value="NAD(P)-binding Rossmann-fold domains"/>
    <property type="match status" value="1"/>
</dbReference>
<evidence type="ECO:0000256" key="1">
    <source>
        <dbReference type="ARBA" id="ARBA00006484"/>
    </source>
</evidence>
<dbReference type="PRINTS" id="PR00080">
    <property type="entry name" value="SDRFAMILY"/>
</dbReference>
<dbReference type="PANTHER" id="PTHR43544">
    <property type="entry name" value="SHORT-CHAIN DEHYDROGENASE/REDUCTASE"/>
    <property type="match status" value="1"/>
</dbReference>
<comment type="similarity">
    <text evidence="1 2">Belongs to the short-chain dehydrogenases/reductases (SDR) family.</text>
</comment>
<reference evidence="3 4" key="2">
    <citation type="submission" date="2015-05" db="EMBL/GenBank/DDBJ databases">
        <title>Distinctive expansion of gene families associated with plant cell wall degradation and secondary metabolism in the genomes of grapevine trunk pathogens.</title>
        <authorList>
            <person name="Lawrence D.P."/>
            <person name="Travadon R."/>
            <person name="Rolshausen P.E."/>
            <person name="Baumgartner K."/>
        </authorList>
    </citation>
    <scope>NUCLEOTIDE SEQUENCE [LARGE SCALE GENOMIC DNA]</scope>
    <source>
        <strain evidence="3">DS831</strain>
    </source>
</reference>
<dbReference type="Proteomes" id="UP000034182">
    <property type="component" value="Unassembled WGS sequence"/>
</dbReference>
<dbReference type="Pfam" id="PF00106">
    <property type="entry name" value="adh_short"/>
    <property type="match status" value="1"/>
</dbReference>
<dbReference type="Gene3D" id="3.40.50.720">
    <property type="entry name" value="NAD(P)-binding Rossmann-like Domain"/>
    <property type="match status" value="1"/>
</dbReference>
<protein>
    <submittedName>
        <fullName evidence="3">Putative short chain oxidoreductase</fullName>
    </submittedName>
</protein>
<evidence type="ECO:0000313" key="4">
    <source>
        <dbReference type="Proteomes" id="UP000034182"/>
    </source>
</evidence>
<accession>A0A0G2DRX4</accession>
<dbReference type="PANTHER" id="PTHR43544:SF36">
    <property type="entry name" value="CHAIN OXIDOREDUCTASE (CSGA), PUTATIVE (AFU_ORTHOLOGUE AFUA_4G00910)-RELATED"/>
    <property type="match status" value="1"/>
</dbReference>
<comment type="caution">
    <text evidence="3">The sequence shown here is derived from an EMBL/GenBank/DDBJ whole genome shotgun (WGS) entry which is preliminary data.</text>
</comment>
<organism evidence="3 4">
    <name type="scientific">Diplodia seriata</name>
    <dbReference type="NCBI Taxonomy" id="420778"/>
    <lineage>
        <taxon>Eukaryota</taxon>
        <taxon>Fungi</taxon>
        <taxon>Dikarya</taxon>
        <taxon>Ascomycota</taxon>
        <taxon>Pezizomycotina</taxon>
        <taxon>Dothideomycetes</taxon>
        <taxon>Dothideomycetes incertae sedis</taxon>
        <taxon>Botryosphaeriales</taxon>
        <taxon>Botryosphaeriaceae</taxon>
        <taxon>Diplodia</taxon>
    </lineage>
</organism>
<sequence length="252" mass="26517">MASYFISGSSRGLGLAIAGLLASKPDAEVGKVFASARSETAALQQLIAKSDGRVEYVQLDVTSQESAKKAADKVAQSLNGKGLDVLINNAGVLNVTADGITAMTDLDETFKINVTGVHYVTSAFIPLLEKGQLKKVVNISTTLGSIGLAARYAPMPAPSYKISKAALNMLTVQYAFSFADKGFTFVALSPGWIQTDLGGDAADLTIEQGSKAATDVIFRVGKEDSGKFFNVHVAGWEKAEGINQYDGGCPPW</sequence>
<dbReference type="PRINTS" id="PR00081">
    <property type="entry name" value="GDHRDH"/>
</dbReference>
<gene>
    <name evidence="3" type="ORF">UCDDS831_g08722</name>
</gene>
<evidence type="ECO:0000313" key="3">
    <source>
        <dbReference type="EMBL" id="KKY13777.1"/>
    </source>
</evidence>
<dbReference type="InterPro" id="IPR036291">
    <property type="entry name" value="NAD(P)-bd_dom_sf"/>
</dbReference>